<dbReference type="PANTHER" id="PTHR13140:SF743">
    <property type="entry name" value="MYOSIN-K HEAVY CHAIN"/>
    <property type="match status" value="1"/>
</dbReference>
<dbReference type="PROSITE" id="PS51456">
    <property type="entry name" value="MYOSIN_MOTOR"/>
    <property type="match status" value="1"/>
</dbReference>
<evidence type="ECO:0000313" key="9">
    <source>
        <dbReference type="EMBL" id="GBG24967.1"/>
    </source>
</evidence>
<dbReference type="Proteomes" id="UP000241890">
    <property type="component" value="Unassembled WGS sequence"/>
</dbReference>
<dbReference type="InParanoid" id="A0A2R5G1R9"/>
<organism evidence="9 10">
    <name type="scientific">Hondaea fermentalgiana</name>
    <dbReference type="NCBI Taxonomy" id="2315210"/>
    <lineage>
        <taxon>Eukaryota</taxon>
        <taxon>Sar</taxon>
        <taxon>Stramenopiles</taxon>
        <taxon>Bigyra</taxon>
        <taxon>Labyrinthulomycetes</taxon>
        <taxon>Thraustochytrida</taxon>
        <taxon>Thraustochytriidae</taxon>
        <taxon>Hondaea</taxon>
    </lineage>
</organism>
<dbReference type="PANTHER" id="PTHR13140">
    <property type="entry name" value="MYOSIN"/>
    <property type="match status" value="1"/>
</dbReference>
<sequence>MSYFMTKMTERQNGVDDLTLMSSISVENIVTQLKHRLDKNKIYTAVGDVIIAVNPYRSLPIYGEKHVRKYQTAKLSDSSPHIYALAERAYRGMKEMGPQAVVISGESGAGKTESAKLLLHYVSSVSGSSSVSANMKQIILQSNPLLESFGNAKTLRNNNSSRFGKYLELQFNGAGEPVGGVTSNFLLEKSRVTYAGRGERSFHVFYGLLAGGWPELLSQCQLGRAEDYAYLSQGTTYVDGMDDAKDFQEVLQAFNTIGVPMEQQWYLFTVLGGILHLGNARLTGRDAPAQLERGGEYSLEMAAYLFGVAPADLLKAITHKTVAMGGRRASVVNIPQNADQASQIRDALAKEMYSRIFDVIVAQLNSVMYTRDAQFGKTIGILDIYGFEIFKENGFEQLCINYVNEQLQQIFISLTIRGEQELYRQEGLPWREIKYFDNKTVVELIEGRNPPGIFRVLDDTCRSLHAVDSDTADTKFIEKLSMSAVASHPHLRILSSTSAFTAGFTIKHYAGDVTYSVKDMAFKNMDNLFHSLVNCMKTSTNPFVRNLWAREEEQAHRQPSTSSTKIRTSCGQLVQTLMRCQPHYIRCIKPNEQKAPMKIEEKRVLHQVRYLGLLESVRVAKAGYSYKATFDLFVQRFYSLCPGLQVGGVDGCRQLIAAVLKKHSEIAKSEFVFGHTRIFISSPETIFMLEEFREQQMDPAGYAAKVREYEQMEAAANRQEAKVATRGGGCCIIS</sequence>
<dbReference type="GO" id="GO:0051015">
    <property type="term" value="F:actin filament binding"/>
    <property type="evidence" value="ECO:0007669"/>
    <property type="project" value="TreeGrafter"/>
</dbReference>
<evidence type="ECO:0000256" key="4">
    <source>
        <dbReference type="ARBA" id="ARBA00023123"/>
    </source>
</evidence>
<dbReference type="GO" id="GO:0016459">
    <property type="term" value="C:myosin complex"/>
    <property type="evidence" value="ECO:0007669"/>
    <property type="project" value="UniProtKB-KW"/>
</dbReference>
<keyword evidence="10" id="KW-1185">Reference proteome</keyword>
<dbReference type="GO" id="GO:0005737">
    <property type="term" value="C:cytoplasm"/>
    <property type="evidence" value="ECO:0007669"/>
    <property type="project" value="TreeGrafter"/>
</dbReference>
<evidence type="ECO:0000256" key="7">
    <source>
        <dbReference type="PROSITE-ProRule" id="PRU00782"/>
    </source>
</evidence>
<dbReference type="EMBL" id="BEYU01000009">
    <property type="protein sequence ID" value="GBG24967.1"/>
    <property type="molecule type" value="Genomic_DNA"/>
</dbReference>
<dbReference type="PRINTS" id="PR00193">
    <property type="entry name" value="MYOSINHEAVY"/>
</dbReference>
<dbReference type="Gene3D" id="1.20.120.720">
    <property type="entry name" value="Myosin VI head, motor domain, U50 subdomain"/>
    <property type="match status" value="1"/>
</dbReference>
<accession>A0A2R5G1R9</accession>
<dbReference type="Gene3D" id="1.20.5.4820">
    <property type="match status" value="1"/>
</dbReference>
<dbReference type="Pfam" id="PF00063">
    <property type="entry name" value="Myosin_head"/>
    <property type="match status" value="1"/>
</dbReference>
<evidence type="ECO:0000256" key="3">
    <source>
        <dbReference type="ARBA" id="ARBA00022840"/>
    </source>
</evidence>
<evidence type="ECO:0000256" key="5">
    <source>
        <dbReference type="ARBA" id="ARBA00023175"/>
    </source>
</evidence>
<dbReference type="Gene3D" id="1.10.10.820">
    <property type="match status" value="1"/>
</dbReference>
<dbReference type="InterPro" id="IPR036961">
    <property type="entry name" value="Kinesin_motor_dom_sf"/>
</dbReference>
<gene>
    <name evidence="9" type="ORF">FCC1311_011842</name>
</gene>
<dbReference type="FunFam" id="1.20.58.530:FF:000007">
    <property type="entry name" value="Myosin IE"/>
    <property type="match status" value="1"/>
</dbReference>
<keyword evidence="4 7" id="KW-0518">Myosin</keyword>
<keyword evidence="5 7" id="KW-0505">Motor protein</keyword>
<dbReference type="SUPFAM" id="SSF52540">
    <property type="entry name" value="P-loop containing nucleoside triphosphate hydrolases"/>
    <property type="match status" value="1"/>
</dbReference>
<feature type="domain" description="Myosin motor" evidence="8">
    <location>
        <begin position="13"/>
        <end position="694"/>
    </location>
</feature>
<dbReference type="Gene3D" id="3.40.850.10">
    <property type="entry name" value="Kinesin motor domain"/>
    <property type="match status" value="1"/>
</dbReference>
<keyword evidence="3 7" id="KW-0067">ATP-binding</keyword>
<dbReference type="GO" id="GO:0005524">
    <property type="term" value="F:ATP binding"/>
    <property type="evidence" value="ECO:0007669"/>
    <property type="project" value="UniProtKB-UniRule"/>
</dbReference>
<dbReference type="GO" id="GO:0000146">
    <property type="term" value="F:microfilament motor activity"/>
    <property type="evidence" value="ECO:0007669"/>
    <property type="project" value="TreeGrafter"/>
</dbReference>
<evidence type="ECO:0000256" key="2">
    <source>
        <dbReference type="ARBA" id="ARBA00022741"/>
    </source>
</evidence>
<protein>
    <submittedName>
        <fullName evidence="9">Myosin-1</fullName>
    </submittedName>
</protein>
<feature type="binding site" evidence="7">
    <location>
        <begin position="105"/>
        <end position="112"/>
    </location>
    <ligand>
        <name>ATP</name>
        <dbReference type="ChEBI" id="CHEBI:30616"/>
    </ligand>
</feature>
<dbReference type="InterPro" id="IPR001609">
    <property type="entry name" value="Myosin_head_motor_dom-like"/>
</dbReference>
<dbReference type="OrthoDB" id="6108017at2759"/>
<dbReference type="AlphaFoldDB" id="A0A2R5G1R9"/>
<comment type="caution">
    <text evidence="9">The sequence shown here is derived from an EMBL/GenBank/DDBJ whole genome shotgun (WGS) entry which is preliminary data.</text>
</comment>
<dbReference type="GO" id="GO:0005886">
    <property type="term" value="C:plasma membrane"/>
    <property type="evidence" value="ECO:0007669"/>
    <property type="project" value="TreeGrafter"/>
</dbReference>
<evidence type="ECO:0000259" key="8">
    <source>
        <dbReference type="PROSITE" id="PS51456"/>
    </source>
</evidence>
<dbReference type="GO" id="GO:0043327">
    <property type="term" value="P:chemotaxis to cAMP"/>
    <property type="evidence" value="ECO:0007669"/>
    <property type="project" value="TreeGrafter"/>
</dbReference>
<dbReference type="GO" id="GO:0006897">
    <property type="term" value="P:endocytosis"/>
    <property type="evidence" value="ECO:0007669"/>
    <property type="project" value="TreeGrafter"/>
</dbReference>
<comment type="similarity">
    <text evidence="1 7">Belongs to the TRAFAC class myosin-kinesin ATPase superfamily. Myosin family.</text>
</comment>
<feature type="region of interest" description="Actin-binding" evidence="7">
    <location>
        <begin position="570"/>
        <end position="592"/>
    </location>
</feature>
<evidence type="ECO:0000313" key="10">
    <source>
        <dbReference type="Proteomes" id="UP000241890"/>
    </source>
</evidence>
<dbReference type="Gene3D" id="1.20.58.530">
    <property type="match status" value="1"/>
</dbReference>
<reference evidence="9 10" key="1">
    <citation type="submission" date="2017-12" db="EMBL/GenBank/DDBJ databases">
        <title>Sequencing, de novo assembly and annotation of complete genome of a new Thraustochytrid species, strain FCC1311.</title>
        <authorList>
            <person name="Sedici K."/>
            <person name="Godart F."/>
            <person name="Aiese Cigliano R."/>
            <person name="Sanseverino W."/>
            <person name="Barakat M."/>
            <person name="Ortet P."/>
            <person name="Marechal E."/>
            <person name="Cagnac O."/>
            <person name="Amato A."/>
        </authorList>
    </citation>
    <scope>NUCLEOTIDE SEQUENCE [LARGE SCALE GENOMIC DNA]</scope>
</reference>
<keyword evidence="6 7" id="KW-0009">Actin-binding</keyword>
<dbReference type="FunFam" id="1.10.10.820:FF:000001">
    <property type="entry name" value="Myosin heavy chain"/>
    <property type="match status" value="1"/>
</dbReference>
<dbReference type="SMART" id="SM00242">
    <property type="entry name" value="MYSc"/>
    <property type="match status" value="1"/>
</dbReference>
<dbReference type="InterPro" id="IPR027417">
    <property type="entry name" value="P-loop_NTPase"/>
</dbReference>
<name>A0A2R5G1R9_9STRA</name>
<keyword evidence="2 7" id="KW-0547">Nucleotide-binding</keyword>
<dbReference type="GO" id="GO:0007015">
    <property type="term" value="P:actin filament organization"/>
    <property type="evidence" value="ECO:0007669"/>
    <property type="project" value="TreeGrafter"/>
</dbReference>
<evidence type="ECO:0000256" key="6">
    <source>
        <dbReference type="ARBA" id="ARBA00023203"/>
    </source>
</evidence>
<evidence type="ECO:0000256" key="1">
    <source>
        <dbReference type="ARBA" id="ARBA00008314"/>
    </source>
</evidence>
<proteinExistence type="inferred from homology"/>